<reference evidence="6 7" key="1">
    <citation type="submission" date="2012-12" db="EMBL/GenBank/DDBJ databases">
        <title>Whole genome shotgun sequence of Gordonia sihwensis NBRC 108236.</title>
        <authorList>
            <person name="Yoshida I."/>
            <person name="Hosoyama A."/>
            <person name="Tsuchikane K."/>
            <person name="Ando Y."/>
            <person name="Baba S."/>
            <person name="Ohji S."/>
            <person name="Hamada M."/>
            <person name="Tamura T."/>
            <person name="Yamazoe A."/>
            <person name="Yamazaki S."/>
            <person name="Fujita N."/>
        </authorList>
    </citation>
    <scope>NUCLEOTIDE SEQUENCE [LARGE SCALE GENOMIC DNA]</scope>
    <source>
        <strain evidence="6 7">NBRC 108236</strain>
    </source>
</reference>
<dbReference type="AlphaFoldDB" id="L7LNS4"/>
<feature type="domain" description="Core-binding (CB)" evidence="5">
    <location>
        <begin position="76"/>
        <end position="160"/>
    </location>
</feature>
<accession>L7LNS4</accession>
<proteinExistence type="predicted"/>
<dbReference type="RefSeq" id="WP_006897782.1">
    <property type="nucleotide sequence ID" value="NZ_BANU01000033.1"/>
</dbReference>
<dbReference type="PROSITE" id="PS51898">
    <property type="entry name" value="TYR_RECOMBINASE"/>
    <property type="match status" value="1"/>
</dbReference>
<dbReference type="Pfam" id="PF00589">
    <property type="entry name" value="Phage_integrase"/>
    <property type="match status" value="1"/>
</dbReference>
<organism evidence="6 7">
    <name type="scientific">Gordonia sihwensis NBRC 108236</name>
    <dbReference type="NCBI Taxonomy" id="1223544"/>
    <lineage>
        <taxon>Bacteria</taxon>
        <taxon>Bacillati</taxon>
        <taxon>Actinomycetota</taxon>
        <taxon>Actinomycetes</taxon>
        <taxon>Mycobacteriales</taxon>
        <taxon>Gordoniaceae</taxon>
        <taxon>Gordonia</taxon>
    </lineage>
</organism>
<dbReference type="Proteomes" id="UP000035083">
    <property type="component" value="Unassembled WGS sequence"/>
</dbReference>
<dbReference type="InterPro" id="IPR011010">
    <property type="entry name" value="DNA_brk_join_enz"/>
</dbReference>
<dbReference type="eggNOG" id="COG0582">
    <property type="taxonomic scope" value="Bacteria"/>
</dbReference>
<dbReference type="Gene3D" id="1.10.150.130">
    <property type="match status" value="1"/>
</dbReference>
<dbReference type="SUPFAM" id="SSF56349">
    <property type="entry name" value="DNA breaking-rejoining enzymes"/>
    <property type="match status" value="1"/>
</dbReference>
<feature type="domain" description="Tyr recombinase" evidence="4">
    <location>
        <begin position="187"/>
        <end position="386"/>
    </location>
</feature>
<dbReference type="PANTHER" id="PTHR30349">
    <property type="entry name" value="PHAGE INTEGRASE-RELATED"/>
    <property type="match status" value="1"/>
</dbReference>
<dbReference type="GO" id="GO:0015074">
    <property type="term" value="P:DNA integration"/>
    <property type="evidence" value="ECO:0007669"/>
    <property type="project" value="InterPro"/>
</dbReference>
<keyword evidence="2" id="KW-0233">DNA recombination</keyword>
<evidence type="ECO:0000259" key="5">
    <source>
        <dbReference type="PROSITE" id="PS51900"/>
    </source>
</evidence>
<dbReference type="Gene3D" id="1.10.443.10">
    <property type="entry name" value="Intergrase catalytic core"/>
    <property type="match status" value="1"/>
</dbReference>
<evidence type="ECO:0000256" key="1">
    <source>
        <dbReference type="ARBA" id="ARBA00023125"/>
    </source>
</evidence>
<dbReference type="InterPro" id="IPR010998">
    <property type="entry name" value="Integrase_recombinase_N"/>
</dbReference>
<name>L7LNS4_9ACTN</name>
<protein>
    <submittedName>
        <fullName evidence="6">Putative site-specific recombinase</fullName>
    </submittedName>
</protein>
<evidence type="ECO:0000313" key="7">
    <source>
        <dbReference type="Proteomes" id="UP000035083"/>
    </source>
</evidence>
<keyword evidence="1 3" id="KW-0238">DNA-binding</keyword>
<evidence type="ECO:0000256" key="2">
    <source>
        <dbReference type="ARBA" id="ARBA00023172"/>
    </source>
</evidence>
<sequence length="399" mass="44393">MARQQLPPQIKKKIIGQDAKGRDVIRYEVVVDVGDRADGKRKQTRRRFKTETEARAFLSPILGDKTRGLHVAPNDLTVERAVSSWLSSQRIERKTFEAYTNNLRPVVEQFGPRAIQSVTKDDIERLVKALIDGSTPRGVWAATSINPMLSRLRSLMDDLIGQGVLSRNPARLVKNVRREDTLKPDPPKRTTLTSEQVQQLLEHVKNTQDEVLILFSLLGLRRAEICGLRWSNVDLDAKTLTVEWQVVPTSIGTEVKKRTKTTASTRTLPLPEHAVNTLTRARRRYLRERMASGSAWAGDEDGHVYWQPSGAGYAPGTADQRWNKAIADTGLPRLTLHEGRHTAATLLLLEGAPLAVVAAWLGHASADVTLRVYAHAQKQAVEAAASAFDAMYTTKNPAK</sequence>
<dbReference type="EMBL" id="BANU01000033">
    <property type="protein sequence ID" value="GAC62376.1"/>
    <property type="molecule type" value="Genomic_DNA"/>
</dbReference>
<dbReference type="Pfam" id="PF14657">
    <property type="entry name" value="Arm-DNA-bind_4"/>
    <property type="match status" value="1"/>
</dbReference>
<dbReference type="InterPro" id="IPR028259">
    <property type="entry name" value="AP2-like_int_N"/>
</dbReference>
<dbReference type="InterPro" id="IPR013762">
    <property type="entry name" value="Integrase-like_cat_sf"/>
</dbReference>
<evidence type="ECO:0000256" key="3">
    <source>
        <dbReference type="PROSITE-ProRule" id="PRU01248"/>
    </source>
</evidence>
<comment type="caution">
    <text evidence="6">The sequence shown here is derived from an EMBL/GenBank/DDBJ whole genome shotgun (WGS) entry which is preliminary data.</text>
</comment>
<dbReference type="GO" id="GO:0006310">
    <property type="term" value="P:DNA recombination"/>
    <property type="evidence" value="ECO:0007669"/>
    <property type="project" value="UniProtKB-KW"/>
</dbReference>
<dbReference type="InterPro" id="IPR050090">
    <property type="entry name" value="Tyrosine_recombinase_XerCD"/>
</dbReference>
<dbReference type="InterPro" id="IPR044068">
    <property type="entry name" value="CB"/>
</dbReference>
<dbReference type="PROSITE" id="PS51900">
    <property type="entry name" value="CB"/>
    <property type="match status" value="1"/>
</dbReference>
<keyword evidence="7" id="KW-1185">Reference proteome</keyword>
<evidence type="ECO:0000259" key="4">
    <source>
        <dbReference type="PROSITE" id="PS51898"/>
    </source>
</evidence>
<dbReference type="GO" id="GO:0003677">
    <property type="term" value="F:DNA binding"/>
    <property type="evidence" value="ECO:0007669"/>
    <property type="project" value="UniProtKB-UniRule"/>
</dbReference>
<dbReference type="InterPro" id="IPR002104">
    <property type="entry name" value="Integrase_catalytic"/>
</dbReference>
<dbReference type="PANTHER" id="PTHR30349:SF91">
    <property type="entry name" value="INTA PROTEIN"/>
    <property type="match status" value="1"/>
</dbReference>
<evidence type="ECO:0000313" key="6">
    <source>
        <dbReference type="EMBL" id="GAC62376.1"/>
    </source>
</evidence>
<dbReference type="CDD" id="cd01189">
    <property type="entry name" value="INT_ICEBs1_C_like"/>
    <property type="match status" value="1"/>
</dbReference>
<gene>
    <name evidence="6" type="ORF">GSI01S_33_00620</name>
</gene>